<feature type="non-terminal residue" evidence="7">
    <location>
        <position position="1"/>
    </location>
</feature>
<keyword evidence="4 6" id="KW-1133">Transmembrane helix</keyword>
<evidence type="ECO:0000256" key="4">
    <source>
        <dbReference type="ARBA" id="ARBA00022989"/>
    </source>
</evidence>
<keyword evidence="3 6" id="KW-0812">Transmembrane</keyword>
<protein>
    <submittedName>
        <fullName evidence="7">MFS transporter</fullName>
    </submittedName>
</protein>
<dbReference type="Gene3D" id="1.20.1250.20">
    <property type="entry name" value="MFS general substrate transporter like domains"/>
    <property type="match status" value="1"/>
</dbReference>
<feature type="transmembrane region" description="Helical" evidence="6">
    <location>
        <begin position="158"/>
        <end position="177"/>
    </location>
</feature>
<dbReference type="EMBL" id="JAAVJB010000029">
    <property type="protein sequence ID" value="NJP65896.1"/>
    <property type="molecule type" value="Genomic_DNA"/>
</dbReference>
<evidence type="ECO:0000256" key="3">
    <source>
        <dbReference type="ARBA" id="ARBA00022692"/>
    </source>
</evidence>
<comment type="caution">
    <text evidence="7">The sequence shown here is derived from an EMBL/GenBank/DDBJ whole genome shotgun (WGS) entry which is preliminary data.</text>
</comment>
<dbReference type="Proteomes" id="UP000746503">
    <property type="component" value="Unassembled WGS sequence"/>
</dbReference>
<dbReference type="PANTHER" id="PTHR23513">
    <property type="entry name" value="INTEGRAL MEMBRANE EFFLUX PROTEIN-RELATED"/>
    <property type="match status" value="1"/>
</dbReference>
<evidence type="ECO:0000256" key="1">
    <source>
        <dbReference type="ARBA" id="ARBA00004651"/>
    </source>
</evidence>
<organism evidence="7 8">
    <name type="scientific">Streptomyces spiramenti</name>
    <dbReference type="NCBI Taxonomy" id="2720606"/>
    <lineage>
        <taxon>Bacteria</taxon>
        <taxon>Bacillati</taxon>
        <taxon>Actinomycetota</taxon>
        <taxon>Actinomycetes</taxon>
        <taxon>Kitasatosporales</taxon>
        <taxon>Streptomycetaceae</taxon>
        <taxon>Streptomyces</taxon>
    </lineage>
</organism>
<evidence type="ECO:0000313" key="7">
    <source>
        <dbReference type="EMBL" id="NJP65896.1"/>
    </source>
</evidence>
<evidence type="ECO:0000313" key="8">
    <source>
        <dbReference type="Proteomes" id="UP000746503"/>
    </source>
</evidence>
<feature type="transmembrane region" description="Helical" evidence="6">
    <location>
        <begin position="115"/>
        <end position="137"/>
    </location>
</feature>
<sequence length="215" mass="22041">AGRGAAPTAAGPVTAFREGLTEARLHRWFTAGLAALTVVICTGYSATAVALPLISRDRYDTSAVLAAATTAYVLGALAGALVMARRRPPSAGWVALAGLACYGFAPLSLLTPAPAWVVVAAYVVAGVGIELFNVTWFTSIQREVAPQRLARVSSLDFLLSYGLAPLGLALFAPAVAALGTSPVLLGCAIACFLAPALAALAPSARHFGHIDRVRT</sequence>
<gene>
    <name evidence="7" type="ORF">HCJ92_06210</name>
</gene>
<keyword evidence="5 6" id="KW-0472">Membrane</keyword>
<comment type="subcellular location">
    <subcellularLocation>
        <location evidence="1">Cell membrane</location>
        <topology evidence="1">Multi-pass membrane protein</topology>
    </subcellularLocation>
</comment>
<name>A0ABX1AIY8_9ACTN</name>
<proteinExistence type="predicted"/>
<keyword evidence="2" id="KW-1003">Cell membrane</keyword>
<feature type="transmembrane region" description="Helical" evidence="6">
    <location>
        <begin position="183"/>
        <end position="204"/>
    </location>
</feature>
<dbReference type="SUPFAM" id="SSF103473">
    <property type="entry name" value="MFS general substrate transporter"/>
    <property type="match status" value="1"/>
</dbReference>
<feature type="transmembrane region" description="Helical" evidence="6">
    <location>
        <begin position="28"/>
        <end position="51"/>
    </location>
</feature>
<feature type="transmembrane region" description="Helical" evidence="6">
    <location>
        <begin position="91"/>
        <end position="109"/>
    </location>
</feature>
<dbReference type="PANTHER" id="PTHR23513:SF11">
    <property type="entry name" value="STAPHYLOFERRIN A TRANSPORTER"/>
    <property type="match status" value="1"/>
</dbReference>
<reference evidence="7 8" key="1">
    <citation type="submission" date="2020-03" db="EMBL/GenBank/DDBJ databases">
        <title>Draft genome of Streptomyces sp. ventii, isolated from the Axial Seamount in the Pacific Ocean, and resequencing of the two type strains Streptomyces lonarensis strain NCL 716 and Streptomyces bohaiensis strain 11A07.</title>
        <authorList>
            <person name="Loughran R.M."/>
            <person name="Pfannmuller K.M."/>
            <person name="Wasson B.J."/>
            <person name="Deadmond M.C."/>
            <person name="Paddock B.E."/>
            <person name="Koyack M.J."/>
            <person name="Gallegos D.A."/>
            <person name="Mitchell E.A."/>
            <person name="Ushijima B."/>
            <person name="Saw J.H."/>
            <person name="Mcphail K.L."/>
            <person name="Videau P."/>
        </authorList>
    </citation>
    <scope>NUCLEOTIDE SEQUENCE [LARGE SCALE GENOMIC DNA]</scope>
    <source>
        <strain evidence="8">5675061</strain>
    </source>
</reference>
<evidence type="ECO:0000256" key="2">
    <source>
        <dbReference type="ARBA" id="ARBA00022475"/>
    </source>
</evidence>
<feature type="transmembrane region" description="Helical" evidence="6">
    <location>
        <begin position="63"/>
        <end position="84"/>
    </location>
</feature>
<evidence type="ECO:0000256" key="6">
    <source>
        <dbReference type="SAM" id="Phobius"/>
    </source>
</evidence>
<accession>A0ABX1AIY8</accession>
<evidence type="ECO:0000256" key="5">
    <source>
        <dbReference type="ARBA" id="ARBA00023136"/>
    </source>
</evidence>
<dbReference type="InterPro" id="IPR036259">
    <property type="entry name" value="MFS_trans_sf"/>
</dbReference>
<keyword evidence="8" id="KW-1185">Reference proteome</keyword>